<protein>
    <submittedName>
        <fullName evidence="2">Uncharacterized protein</fullName>
    </submittedName>
</protein>
<keyword evidence="1" id="KW-0732">Signal</keyword>
<reference evidence="2 3" key="1">
    <citation type="submission" date="2017-12" db="EMBL/GenBank/DDBJ databases">
        <title>The draft genome sequence of Brumimicrobium saltpan LHR20.</title>
        <authorList>
            <person name="Do Z.-J."/>
            <person name="Luo H.-R."/>
        </authorList>
    </citation>
    <scope>NUCLEOTIDE SEQUENCE [LARGE SCALE GENOMIC DNA]</scope>
    <source>
        <strain evidence="2 3">LHR20</strain>
    </source>
</reference>
<feature type="signal peptide" evidence="1">
    <location>
        <begin position="1"/>
        <end position="23"/>
    </location>
</feature>
<organism evidence="2 3">
    <name type="scientific">Brumimicrobium salinarum</name>
    <dbReference type="NCBI Taxonomy" id="2058658"/>
    <lineage>
        <taxon>Bacteria</taxon>
        <taxon>Pseudomonadati</taxon>
        <taxon>Bacteroidota</taxon>
        <taxon>Flavobacteriia</taxon>
        <taxon>Flavobacteriales</taxon>
        <taxon>Crocinitomicaceae</taxon>
        <taxon>Brumimicrobium</taxon>
    </lineage>
</organism>
<dbReference type="Proteomes" id="UP000236654">
    <property type="component" value="Unassembled WGS sequence"/>
</dbReference>
<dbReference type="RefSeq" id="WP_101333009.1">
    <property type="nucleotide sequence ID" value="NZ_PJNI01000001.1"/>
</dbReference>
<gene>
    <name evidence="2" type="ORF">CW751_00560</name>
</gene>
<evidence type="ECO:0000256" key="1">
    <source>
        <dbReference type="SAM" id="SignalP"/>
    </source>
</evidence>
<sequence length="153" mass="17546">MVIKLKTRLIVLLFLTSSISAFSQNPLNITKSNQDNGNKIYVAQEVDIEANKGIDTNTIVFSVSNFSSQDIWFCTSGFARVDVKNQTGFKVSPKRKIEANPIDLPNFILIKAKSIQDILYPVDQILEQYDLSSKENYILYFEYENNIKKKKLR</sequence>
<name>A0A2I0R5L2_9FLAO</name>
<dbReference type="EMBL" id="PJNI01000001">
    <property type="protein sequence ID" value="PKR81863.1"/>
    <property type="molecule type" value="Genomic_DNA"/>
</dbReference>
<comment type="caution">
    <text evidence="2">The sequence shown here is derived from an EMBL/GenBank/DDBJ whole genome shotgun (WGS) entry which is preliminary data.</text>
</comment>
<evidence type="ECO:0000313" key="3">
    <source>
        <dbReference type="Proteomes" id="UP000236654"/>
    </source>
</evidence>
<feature type="chain" id="PRO_5014143073" evidence="1">
    <location>
        <begin position="24"/>
        <end position="153"/>
    </location>
</feature>
<evidence type="ECO:0000313" key="2">
    <source>
        <dbReference type="EMBL" id="PKR81863.1"/>
    </source>
</evidence>
<accession>A0A2I0R5L2</accession>
<dbReference type="AlphaFoldDB" id="A0A2I0R5L2"/>
<proteinExistence type="predicted"/>
<keyword evidence="3" id="KW-1185">Reference proteome</keyword>